<dbReference type="InterPro" id="IPR005482">
    <property type="entry name" value="Biotin_COase_C"/>
</dbReference>
<dbReference type="EMBL" id="RBXO01000001">
    <property type="protein sequence ID" value="RKT53616.1"/>
    <property type="molecule type" value="Genomic_DNA"/>
</dbReference>
<evidence type="ECO:0000313" key="10">
    <source>
        <dbReference type="EMBL" id="RKT53616.1"/>
    </source>
</evidence>
<proteinExistence type="predicted"/>
<dbReference type="EC" id="6.3.4.14" evidence="1"/>
<keyword evidence="4 6" id="KW-0067">ATP-binding</keyword>
<dbReference type="GO" id="GO:0005524">
    <property type="term" value="F:ATP binding"/>
    <property type="evidence" value="ECO:0007669"/>
    <property type="project" value="UniProtKB-UniRule"/>
</dbReference>
<dbReference type="Gene3D" id="3.30.470.20">
    <property type="entry name" value="ATP-grasp fold, B domain"/>
    <property type="match status" value="1"/>
</dbReference>
<evidence type="ECO:0000259" key="8">
    <source>
        <dbReference type="PROSITE" id="PS50975"/>
    </source>
</evidence>
<organism evidence="10 11">
    <name type="scientific">Saccharothrix australiensis</name>
    <dbReference type="NCBI Taxonomy" id="2072"/>
    <lineage>
        <taxon>Bacteria</taxon>
        <taxon>Bacillati</taxon>
        <taxon>Actinomycetota</taxon>
        <taxon>Actinomycetes</taxon>
        <taxon>Pseudonocardiales</taxon>
        <taxon>Pseudonocardiaceae</taxon>
        <taxon>Saccharothrix</taxon>
    </lineage>
</organism>
<dbReference type="InterPro" id="IPR005481">
    <property type="entry name" value="BC-like_N"/>
</dbReference>
<dbReference type="InterPro" id="IPR011764">
    <property type="entry name" value="Biotin_carboxylation_dom"/>
</dbReference>
<reference evidence="10 11" key="1">
    <citation type="submission" date="2018-10" db="EMBL/GenBank/DDBJ databases">
        <title>Sequencing the genomes of 1000 actinobacteria strains.</title>
        <authorList>
            <person name="Klenk H.-P."/>
        </authorList>
    </citation>
    <scope>NUCLEOTIDE SEQUENCE [LARGE SCALE GENOMIC DNA]</scope>
    <source>
        <strain evidence="10 11">DSM 43800</strain>
    </source>
</reference>
<dbReference type="SUPFAM" id="SSF56059">
    <property type="entry name" value="Glutathione synthetase ATP-binding domain-like"/>
    <property type="match status" value="1"/>
</dbReference>
<dbReference type="Pfam" id="PF00289">
    <property type="entry name" value="Biotin_carb_N"/>
    <property type="match status" value="1"/>
</dbReference>
<evidence type="ECO:0000256" key="4">
    <source>
        <dbReference type="ARBA" id="ARBA00022840"/>
    </source>
</evidence>
<dbReference type="PANTHER" id="PTHR18866">
    <property type="entry name" value="CARBOXYLASE:PYRUVATE/ACETYL-COA/PROPIONYL-COA CARBOXYLASE"/>
    <property type="match status" value="1"/>
</dbReference>
<dbReference type="InterPro" id="IPR016185">
    <property type="entry name" value="PreATP-grasp_dom_sf"/>
</dbReference>
<dbReference type="AlphaFoldDB" id="A0A495VWA8"/>
<dbReference type="InterPro" id="IPR011054">
    <property type="entry name" value="Rudment_hybrid_motif"/>
</dbReference>
<dbReference type="PANTHER" id="PTHR18866:SF33">
    <property type="entry name" value="METHYLCROTONOYL-COA CARBOXYLASE SUBUNIT ALPHA, MITOCHONDRIAL-RELATED"/>
    <property type="match status" value="1"/>
</dbReference>
<evidence type="ECO:0000256" key="7">
    <source>
        <dbReference type="SAM" id="MobiDB-lite"/>
    </source>
</evidence>
<evidence type="ECO:0000259" key="9">
    <source>
        <dbReference type="PROSITE" id="PS50979"/>
    </source>
</evidence>
<evidence type="ECO:0000256" key="6">
    <source>
        <dbReference type="PROSITE-ProRule" id="PRU00409"/>
    </source>
</evidence>
<sequence>MIDTLLVGNRGEVAVRIVRACRLLGIRSVVAHSAADRDTLPVRLADDRVCLGPARAGHSYLSIPALLYACARVDADAVHPGYGFLAEDPDFAAACRDSGIAWVGPSPEHVALLGDKIATRDEMARAGLPVAPGSRTHVTDLADATRQARDIGYPIALKAASGGGGRGVLRVDGDDHLAECFGRAGASARALFQDGRLYVEKWVEHARHVEVQVLGDRHGNAISLGERDCSVQRRNRKLIEESPAPGLAVAVREALGDLAVRAARHLGLRNLATVEFLVDDRGEFFCTEINPRLQVEHPVTESVTGQDLVAWMIREAMGEPVPCSRDDVWSRGHAVEARITAEDPERDWAPGCGTVHDLVVPGGPGIRVDTWLTPGTAVSPHYDPLLAKVVSWGPDRDTARRRLVHALEEFTCVGVTHNAEALIAILRHDEFSGGEHRAGVVDRARPRRTASDEGAP</sequence>
<dbReference type="GO" id="GO:0004075">
    <property type="term" value="F:biotin carboxylase activity"/>
    <property type="evidence" value="ECO:0007669"/>
    <property type="project" value="UniProtKB-EC"/>
</dbReference>
<gene>
    <name evidence="10" type="ORF">C8E97_2188</name>
</gene>
<dbReference type="PROSITE" id="PS00866">
    <property type="entry name" value="CPSASE_1"/>
    <property type="match status" value="1"/>
</dbReference>
<protein>
    <recommendedName>
        <fullName evidence="1">biotin carboxylase</fullName>
        <ecNumber evidence="1">6.3.4.14</ecNumber>
    </recommendedName>
</protein>
<evidence type="ECO:0000256" key="3">
    <source>
        <dbReference type="ARBA" id="ARBA00022741"/>
    </source>
</evidence>
<dbReference type="RefSeq" id="WP_121004056.1">
    <property type="nucleotide sequence ID" value="NZ_RBXO01000001.1"/>
</dbReference>
<dbReference type="SUPFAM" id="SSF52440">
    <property type="entry name" value="PreATP-grasp domain"/>
    <property type="match status" value="1"/>
</dbReference>
<dbReference type="PROSITE" id="PS50975">
    <property type="entry name" value="ATP_GRASP"/>
    <property type="match status" value="1"/>
</dbReference>
<dbReference type="SUPFAM" id="SSF51246">
    <property type="entry name" value="Rudiment single hybrid motif"/>
    <property type="match status" value="1"/>
</dbReference>
<keyword evidence="5" id="KW-0092">Biotin</keyword>
<keyword evidence="11" id="KW-1185">Reference proteome</keyword>
<dbReference type="InterPro" id="IPR050856">
    <property type="entry name" value="Biotin_carboxylase_complex"/>
</dbReference>
<dbReference type="Proteomes" id="UP000282084">
    <property type="component" value="Unassembled WGS sequence"/>
</dbReference>
<dbReference type="PROSITE" id="PS50979">
    <property type="entry name" value="BC"/>
    <property type="match status" value="1"/>
</dbReference>
<dbReference type="OrthoDB" id="4435847at2"/>
<dbReference type="InterPro" id="IPR005479">
    <property type="entry name" value="CPAse_ATP-bd"/>
</dbReference>
<feature type="compositionally biased region" description="Basic and acidic residues" evidence="7">
    <location>
        <begin position="435"/>
        <end position="444"/>
    </location>
</feature>
<dbReference type="GO" id="GO:0046872">
    <property type="term" value="F:metal ion binding"/>
    <property type="evidence" value="ECO:0007669"/>
    <property type="project" value="InterPro"/>
</dbReference>
<name>A0A495VWA8_9PSEU</name>
<keyword evidence="3 6" id="KW-0547">Nucleotide-binding</keyword>
<dbReference type="InterPro" id="IPR011761">
    <property type="entry name" value="ATP-grasp"/>
</dbReference>
<keyword evidence="2" id="KW-0436">Ligase</keyword>
<dbReference type="Pfam" id="PF02785">
    <property type="entry name" value="Biotin_carb_C"/>
    <property type="match status" value="1"/>
</dbReference>
<evidence type="ECO:0000256" key="2">
    <source>
        <dbReference type="ARBA" id="ARBA00022598"/>
    </source>
</evidence>
<feature type="domain" description="ATP-grasp" evidence="8">
    <location>
        <begin position="120"/>
        <end position="317"/>
    </location>
</feature>
<comment type="caution">
    <text evidence="10">The sequence shown here is derived from an EMBL/GenBank/DDBJ whole genome shotgun (WGS) entry which is preliminary data.</text>
</comment>
<dbReference type="Pfam" id="PF02786">
    <property type="entry name" value="CPSase_L_D2"/>
    <property type="match status" value="1"/>
</dbReference>
<dbReference type="SMART" id="SM00878">
    <property type="entry name" value="Biotin_carb_C"/>
    <property type="match status" value="1"/>
</dbReference>
<accession>A0A495VWA8</accession>
<feature type="region of interest" description="Disordered" evidence="7">
    <location>
        <begin position="435"/>
        <end position="456"/>
    </location>
</feature>
<evidence type="ECO:0000313" key="11">
    <source>
        <dbReference type="Proteomes" id="UP000282084"/>
    </source>
</evidence>
<evidence type="ECO:0000256" key="5">
    <source>
        <dbReference type="ARBA" id="ARBA00023267"/>
    </source>
</evidence>
<feature type="domain" description="Biotin carboxylation" evidence="9">
    <location>
        <begin position="1"/>
        <end position="446"/>
    </location>
</feature>
<evidence type="ECO:0000256" key="1">
    <source>
        <dbReference type="ARBA" id="ARBA00013263"/>
    </source>
</evidence>